<keyword evidence="3" id="KW-1185">Reference proteome</keyword>
<name>A0A667GSE9_LYNCA</name>
<proteinExistence type="predicted"/>
<dbReference type="Gene3D" id="3.10.129.10">
    <property type="entry name" value="Hotdog Thioesterase"/>
    <property type="match status" value="1"/>
</dbReference>
<protein>
    <submittedName>
        <fullName evidence="2">Uncharacterized protein</fullName>
    </submittedName>
</protein>
<dbReference type="Proteomes" id="UP000472241">
    <property type="component" value="Unplaced"/>
</dbReference>
<organism evidence="2 3">
    <name type="scientific">Lynx canadensis</name>
    <name type="common">Canada lynx</name>
    <name type="synonym">Felis canadensis</name>
    <dbReference type="NCBI Taxonomy" id="61383"/>
    <lineage>
        <taxon>Eukaryota</taxon>
        <taxon>Metazoa</taxon>
        <taxon>Chordata</taxon>
        <taxon>Craniata</taxon>
        <taxon>Vertebrata</taxon>
        <taxon>Euteleostomi</taxon>
        <taxon>Mammalia</taxon>
        <taxon>Eutheria</taxon>
        <taxon>Laurasiatheria</taxon>
        <taxon>Carnivora</taxon>
        <taxon>Feliformia</taxon>
        <taxon>Felidae</taxon>
        <taxon>Felinae</taxon>
        <taxon>Lynx</taxon>
    </lineage>
</organism>
<dbReference type="Ensembl" id="ENSLCNT00005002015.1">
    <property type="protein sequence ID" value="ENSLCNP00005001755.1"/>
    <property type="gene ID" value="ENSLCNG00005001282.1"/>
</dbReference>
<dbReference type="AlphaFoldDB" id="A0A667GSE9"/>
<evidence type="ECO:0000313" key="3">
    <source>
        <dbReference type="Proteomes" id="UP000472241"/>
    </source>
</evidence>
<evidence type="ECO:0000313" key="2">
    <source>
        <dbReference type="Ensembl" id="ENSLCNP00005001755.1"/>
    </source>
</evidence>
<reference evidence="2" key="1">
    <citation type="submission" date="2025-08" db="UniProtKB">
        <authorList>
            <consortium name="Ensembl"/>
        </authorList>
    </citation>
    <scope>IDENTIFICATION</scope>
</reference>
<accession>A0A667GSE9</accession>
<sequence length="92" mass="10708">MIRRCFLRGPQGDESPPSRDPRPLPRLFYSEKVIYKDHALPSPSWSKDMSLLFDQLLRKGADSSWKHLPSYTNVNLLERSKTSKPFFLTQSL</sequence>
<reference evidence="2" key="2">
    <citation type="submission" date="2025-09" db="UniProtKB">
        <authorList>
            <consortium name="Ensembl"/>
        </authorList>
    </citation>
    <scope>IDENTIFICATION</scope>
</reference>
<feature type="region of interest" description="Disordered" evidence="1">
    <location>
        <begin position="1"/>
        <end position="24"/>
    </location>
</feature>
<evidence type="ECO:0000256" key="1">
    <source>
        <dbReference type="SAM" id="MobiDB-lite"/>
    </source>
</evidence>